<dbReference type="SUPFAM" id="SSF46689">
    <property type="entry name" value="Homeodomain-like"/>
    <property type="match status" value="1"/>
</dbReference>
<sequence>MSSLGKSDELMRAVDDLRLALTGEPNQEASSGHLGFNRCKSKQSLTRMCFWHPTIMLPVVGTKTVLVDGNEFVCRPGSLLQLPAGVSFDVENAPSSNLSYYLGIAVRFDPETVKLFVELYGSQFDTWNLTPQWHVAGKVEPIMALVDWIRWTRRFSPDVTQIRHRMVEVLLLYAQYGLAGNLLMSQHRSWRQKVKELVSLDPSRDWQIDAVCRKLAASESTLRRHLRAENSSFRALLEEVRLEKGMGLVMESDMPISQISLACGYLSQSRFAERFKLRFSVTPIELRNTRNESQSPRDNVVRVSSLTRS</sequence>
<evidence type="ECO:0000256" key="1">
    <source>
        <dbReference type="ARBA" id="ARBA00023015"/>
    </source>
</evidence>
<dbReference type="Gene3D" id="1.10.10.60">
    <property type="entry name" value="Homeodomain-like"/>
    <property type="match status" value="1"/>
</dbReference>
<keyword evidence="2" id="KW-0238">DNA-binding</keyword>
<organism evidence="6 7">
    <name type="scientific">Xaviernesmea rhizosphaerae</name>
    <dbReference type="NCBI Taxonomy" id="1672749"/>
    <lineage>
        <taxon>Bacteria</taxon>
        <taxon>Pseudomonadati</taxon>
        <taxon>Pseudomonadota</taxon>
        <taxon>Alphaproteobacteria</taxon>
        <taxon>Hyphomicrobiales</taxon>
        <taxon>Rhizobiaceae</taxon>
        <taxon>Rhizobium/Agrobacterium group</taxon>
        <taxon>Xaviernesmea</taxon>
    </lineage>
</organism>
<evidence type="ECO:0000313" key="6">
    <source>
        <dbReference type="EMBL" id="OQP84476.1"/>
    </source>
</evidence>
<protein>
    <recommendedName>
        <fullName evidence="5">HTH araC/xylS-type domain-containing protein</fullName>
    </recommendedName>
</protein>
<dbReference type="PANTHER" id="PTHR47894:SF4">
    <property type="entry name" value="HTH-TYPE TRANSCRIPTIONAL REGULATOR GADX"/>
    <property type="match status" value="1"/>
</dbReference>
<evidence type="ECO:0000256" key="4">
    <source>
        <dbReference type="SAM" id="MobiDB-lite"/>
    </source>
</evidence>
<dbReference type="Proteomes" id="UP000192652">
    <property type="component" value="Unassembled WGS sequence"/>
</dbReference>
<gene>
    <name evidence="6" type="ORF">BTR14_19045</name>
</gene>
<proteinExistence type="predicted"/>
<dbReference type="PROSITE" id="PS00041">
    <property type="entry name" value="HTH_ARAC_FAMILY_1"/>
    <property type="match status" value="1"/>
</dbReference>
<name>A0ABX3P8A8_9HYPH</name>
<feature type="domain" description="HTH araC/xylS-type" evidence="5">
    <location>
        <begin position="192"/>
        <end position="289"/>
    </location>
</feature>
<keyword evidence="1" id="KW-0805">Transcription regulation</keyword>
<dbReference type="EMBL" id="MSPX01000020">
    <property type="protein sequence ID" value="OQP84476.1"/>
    <property type="molecule type" value="Genomic_DNA"/>
</dbReference>
<dbReference type="InterPro" id="IPR018060">
    <property type="entry name" value="HTH_AraC"/>
</dbReference>
<dbReference type="InterPro" id="IPR037923">
    <property type="entry name" value="HTH-like"/>
</dbReference>
<dbReference type="InterPro" id="IPR018062">
    <property type="entry name" value="HTH_AraC-typ_CS"/>
</dbReference>
<accession>A0ABX3P8A8</accession>
<dbReference type="SMART" id="SM00342">
    <property type="entry name" value="HTH_ARAC"/>
    <property type="match status" value="1"/>
</dbReference>
<keyword evidence="7" id="KW-1185">Reference proteome</keyword>
<comment type="caution">
    <text evidence="6">The sequence shown here is derived from an EMBL/GenBank/DDBJ whole genome shotgun (WGS) entry which is preliminary data.</text>
</comment>
<evidence type="ECO:0000259" key="5">
    <source>
        <dbReference type="PROSITE" id="PS01124"/>
    </source>
</evidence>
<evidence type="ECO:0000256" key="2">
    <source>
        <dbReference type="ARBA" id="ARBA00023125"/>
    </source>
</evidence>
<evidence type="ECO:0000313" key="7">
    <source>
        <dbReference type="Proteomes" id="UP000192652"/>
    </source>
</evidence>
<evidence type="ECO:0000256" key="3">
    <source>
        <dbReference type="ARBA" id="ARBA00023163"/>
    </source>
</evidence>
<dbReference type="PANTHER" id="PTHR47894">
    <property type="entry name" value="HTH-TYPE TRANSCRIPTIONAL REGULATOR GADX"/>
    <property type="match status" value="1"/>
</dbReference>
<dbReference type="PROSITE" id="PS01124">
    <property type="entry name" value="HTH_ARAC_FAMILY_2"/>
    <property type="match status" value="1"/>
</dbReference>
<dbReference type="RefSeq" id="WP_081177318.1">
    <property type="nucleotide sequence ID" value="NZ_MSPX01000020.1"/>
</dbReference>
<dbReference type="InterPro" id="IPR009057">
    <property type="entry name" value="Homeodomain-like_sf"/>
</dbReference>
<feature type="compositionally biased region" description="Polar residues" evidence="4">
    <location>
        <begin position="291"/>
        <end position="309"/>
    </location>
</feature>
<keyword evidence="3" id="KW-0804">Transcription</keyword>
<reference evidence="6 7" key="1">
    <citation type="journal article" date="2017" name="Antonie Van Leeuwenhoek">
        <title>Rhizobium rhizosphaerae sp. nov., a novel species isolated from rice rhizosphere.</title>
        <authorList>
            <person name="Zhao J.J."/>
            <person name="Zhang J."/>
            <person name="Zhang R.J."/>
            <person name="Zhang C.W."/>
            <person name="Yin H.Q."/>
            <person name="Zhang X.X."/>
        </authorList>
    </citation>
    <scope>NUCLEOTIDE SEQUENCE [LARGE SCALE GENOMIC DNA]</scope>
    <source>
        <strain evidence="6 7">RD15</strain>
    </source>
</reference>
<feature type="region of interest" description="Disordered" evidence="4">
    <location>
        <begin position="289"/>
        <end position="309"/>
    </location>
</feature>
<dbReference type="SUPFAM" id="SSF51215">
    <property type="entry name" value="Regulatory protein AraC"/>
    <property type="match status" value="1"/>
</dbReference>
<dbReference type="Pfam" id="PF12833">
    <property type="entry name" value="HTH_18"/>
    <property type="match status" value="1"/>
</dbReference>